<keyword evidence="5" id="KW-1185">Reference proteome</keyword>
<keyword evidence="2" id="KW-0460">Magnesium</keyword>
<dbReference type="EMBL" id="MT162467">
    <property type="protein sequence ID" value="QIN96892.1"/>
    <property type="molecule type" value="Genomic_DNA"/>
</dbReference>
<dbReference type="SUPFAM" id="SSF82771">
    <property type="entry name" value="GIY-YIG endonuclease"/>
    <property type="match status" value="1"/>
</dbReference>
<dbReference type="Pfam" id="PF01541">
    <property type="entry name" value="GIY-YIG"/>
    <property type="match status" value="1"/>
</dbReference>
<dbReference type="InterPro" id="IPR036388">
    <property type="entry name" value="WH-like_DNA-bd_sf"/>
</dbReference>
<sequence length="163" mass="18418">MYLIYKATNKTNGKFYIGRCHGPVKSREMKHWWYAKNKNANTPFPNALRKYGRDAFEWSIVEEVTAETAGEREVFWIDKLQPQYNATLGGDGGRYGIVCPEHVRESISKANSKPVLCVETGEVFSSAKEAGISLGKPKGYSNISNVLRGKAEKAYGFHWEYAK</sequence>
<dbReference type="Gene3D" id="1.10.10.10">
    <property type="entry name" value="Winged helix-like DNA-binding domain superfamily/Winged helix DNA-binding domain"/>
    <property type="match status" value="1"/>
</dbReference>
<dbReference type="GeneID" id="77946769"/>
<organism evidence="4 5">
    <name type="scientific">Synechococcus phage S-H34</name>
    <dbReference type="NCBI Taxonomy" id="2718942"/>
    <lineage>
        <taxon>Viruses</taxon>
        <taxon>Duplodnaviria</taxon>
        <taxon>Heunggongvirae</taxon>
        <taxon>Uroviricota</taxon>
        <taxon>Caudoviricetes</taxon>
        <taxon>Pantevenvirales</taxon>
        <taxon>Kyanoviridae</taxon>
        <taxon>Makaravirus</taxon>
        <taxon>Makaravirus thirtyfour</taxon>
    </lineage>
</organism>
<dbReference type="RefSeq" id="YP_010670559.1">
    <property type="nucleotide sequence ID" value="NC_070965.1"/>
</dbReference>
<evidence type="ECO:0000259" key="3">
    <source>
        <dbReference type="PROSITE" id="PS50164"/>
    </source>
</evidence>
<evidence type="ECO:0000313" key="5">
    <source>
        <dbReference type="Proteomes" id="UP000501900"/>
    </source>
</evidence>
<dbReference type="Gene3D" id="3.40.1440.10">
    <property type="entry name" value="GIY-YIG endonuclease"/>
    <property type="match status" value="1"/>
</dbReference>
<feature type="domain" description="GIY-YIG" evidence="3">
    <location>
        <begin position="1"/>
        <end position="86"/>
    </location>
</feature>
<dbReference type="KEGG" id="vg:77946769"/>
<dbReference type="SMART" id="SM00465">
    <property type="entry name" value="GIYc"/>
    <property type="match status" value="1"/>
</dbReference>
<dbReference type="InterPro" id="IPR035901">
    <property type="entry name" value="GIY-YIG_endonuc_sf"/>
</dbReference>
<comment type="cofactor">
    <cofactor evidence="1">
        <name>Mg(2+)</name>
        <dbReference type="ChEBI" id="CHEBI:18420"/>
    </cofactor>
</comment>
<dbReference type="Proteomes" id="UP000501900">
    <property type="component" value="Genome"/>
</dbReference>
<protein>
    <recommendedName>
        <fullName evidence="3">GIY-YIG domain-containing protein</fullName>
    </recommendedName>
</protein>
<evidence type="ECO:0000256" key="1">
    <source>
        <dbReference type="ARBA" id="ARBA00001946"/>
    </source>
</evidence>
<reference evidence="4 5" key="1">
    <citation type="submission" date="2020-03" db="EMBL/GenBank/DDBJ databases">
        <title>The Isolation and Genome Sequence of a Novel Cyanophage S-H34 from the Huanghai Sea, China.</title>
        <authorList>
            <person name="Jiang T."/>
        </authorList>
    </citation>
    <scope>NUCLEOTIDE SEQUENCE [LARGE SCALE GENOMIC DNA]</scope>
</reference>
<dbReference type="SUPFAM" id="SSF64496">
    <property type="entry name" value="DNA-binding domain of intron-encoded endonucleases"/>
    <property type="match status" value="1"/>
</dbReference>
<name>A0A6G8R682_9CAUD</name>
<dbReference type="PROSITE" id="PS50164">
    <property type="entry name" value="GIY_YIG"/>
    <property type="match status" value="1"/>
</dbReference>
<proteinExistence type="predicted"/>
<evidence type="ECO:0000313" key="4">
    <source>
        <dbReference type="EMBL" id="QIN96892.1"/>
    </source>
</evidence>
<accession>A0A6G8R682</accession>
<evidence type="ECO:0000256" key="2">
    <source>
        <dbReference type="ARBA" id="ARBA00022842"/>
    </source>
</evidence>
<dbReference type="InterPro" id="IPR000305">
    <property type="entry name" value="GIY-YIG_endonuc"/>
</dbReference>